<comment type="function">
    <text evidence="8">Catalyzes the methylthiolation of an aspartic acid residue of ribosomal protein uS12.</text>
</comment>
<gene>
    <name evidence="8 12" type="primary">rimO</name>
    <name evidence="12" type="ORF">IAB08_06235</name>
</gene>
<dbReference type="EC" id="2.8.4.4" evidence="8"/>
<feature type="binding site" evidence="8">
    <location>
        <position position="148"/>
    </location>
    <ligand>
        <name>[4Fe-4S] cluster</name>
        <dbReference type="ChEBI" id="CHEBI:49883"/>
        <label>2</label>
        <note>4Fe-4S-S-AdoMet</note>
    </ligand>
</feature>
<dbReference type="SFLD" id="SFLDF00274">
    <property type="entry name" value="ribosomal_protein_S12_methylth"/>
    <property type="match status" value="1"/>
</dbReference>
<dbReference type="GO" id="GO:0005829">
    <property type="term" value="C:cytosol"/>
    <property type="evidence" value="ECO:0007669"/>
    <property type="project" value="TreeGrafter"/>
</dbReference>
<comment type="similarity">
    <text evidence="8">Belongs to the methylthiotransferase family. RimO subfamily.</text>
</comment>
<dbReference type="SUPFAM" id="SSF102114">
    <property type="entry name" value="Radical SAM enzymes"/>
    <property type="match status" value="1"/>
</dbReference>
<dbReference type="PROSITE" id="PS51918">
    <property type="entry name" value="RADICAL_SAM"/>
    <property type="match status" value="1"/>
</dbReference>
<dbReference type="InterPro" id="IPR020612">
    <property type="entry name" value="Methylthiotransferase_CS"/>
</dbReference>
<dbReference type="HAMAP" id="MF_01865">
    <property type="entry name" value="MTTase_RimO"/>
    <property type="match status" value="1"/>
</dbReference>
<dbReference type="SFLD" id="SFLDG01082">
    <property type="entry name" value="B12-binding_domain_containing"/>
    <property type="match status" value="1"/>
</dbReference>
<dbReference type="FunFam" id="3.80.30.20:FF:000001">
    <property type="entry name" value="tRNA-2-methylthio-N(6)-dimethylallyladenosine synthase 2"/>
    <property type="match status" value="1"/>
</dbReference>
<dbReference type="Pfam" id="PF00919">
    <property type="entry name" value="UPF0004"/>
    <property type="match status" value="1"/>
</dbReference>
<dbReference type="InterPro" id="IPR013848">
    <property type="entry name" value="Methylthiotransferase_N"/>
</dbReference>
<dbReference type="GO" id="GO:0046872">
    <property type="term" value="F:metal ion binding"/>
    <property type="evidence" value="ECO:0007669"/>
    <property type="project" value="UniProtKB-KW"/>
</dbReference>
<dbReference type="PROSITE" id="PS01278">
    <property type="entry name" value="MTTASE_RADICAL"/>
    <property type="match status" value="1"/>
</dbReference>
<reference evidence="12" key="1">
    <citation type="submission" date="2020-10" db="EMBL/GenBank/DDBJ databases">
        <authorList>
            <person name="Gilroy R."/>
        </authorList>
    </citation>
    <scope>NUCLEOTIDE SEQUENCE</scope>
    <source>
        <strain evidence="12">2889</strain>
    </source>
</reference>
<dbReference type="PANTHER" id="PTHR43837">
    <property type="entry name" value="RIBOSOMAL PROTEIN S12 METHYLTHIOTRANSFERASE RIMO"/>
    <property type="match status" value="1"/>
</dbReference>
<dbReference type="CDD" id="cd01335">
    <property type="entry name" value="Radical_SAM"/>
    <property type="match status" value="1"/>
</dbReference>
<evidence type="ECO:0000256" key="4">
    <source>
        <dbReference type="ARBA" id="ARBA00022691"/>
    </source>
</evidence>
<dbReference type="InterPro" id="IPR002792">
    <property type="entry name" value="TRAM_dom"/>
</dbReference>
<comment type="cofactor">
    <cofactor evidence="8">
        <name>[4Fe-4S] cluster</name>
        <dbReference type="ChEBI" id="CHEBI:49883"/>
    </cofactor>
    <text evidence="8">Binds 2 [4Fe-4S] clusters. One cluster is coordinated with 3 cysteines and an exchangeable S-adenosyl-L-methionine.</text>
</comment>
<evidence type="ECO:0000256" key="8">
    <source>
        <dbReference type="HAMAP-Rule" id="MF_01865"/>
    </source>
</evidence>
<keyword evidence="3 8" id="KW-0808">Transferase</keyword>
<dbReference type="InterPro" id="IPR005839">
    <property type="entry name" value="Methylthiotransferase"/>
</dbReference>
<dbReference type="AlphaFoldDB" id="A0A9D9DST2"/>
<evidence type="ECO:0000259" key="9">
    <source>
        <dbReference type="PROSITE" id="PS50926"/>
    </source>
</evidence>
<comment type="caution">
    <text evidence="12">The sequence shown here is derived from an EMBL/GenBank/DDBJ whole genome shotgun (WGS) entry which is preliminary data.</text>
</comment>
<dbReference type="NCBIfam" id="TIGR00089">
    <property type="entry name" value="MiaB/RimO family radical SAM methylthiotransferase"/>
    <property type="match status" value="1"/>
</dbReference>
<dbReference type="Proteomes" id="UP000823612">
    <property type="component" value="Unassembled WGS sequence"/>
</dbReference>
<evidence type="ECO:0000256" key="5">
    <source>
        <dbReference type="ARBA" id="ARBA00022723"/>
    </source>
</evidence>
<feature type="binding site" evidence="8">
    <location>
        <position position="49"/>
    </location>
    <ligand>
        <name>[4Fe-4S] cluster</name>
        <dbReference type="ChEBI" id="CHEBI:49883"/>
        <label>1</label>
    </ligand>
</feature>
<dbReference type="InterPro" id="IPR012340">
    <property type="entry name" value="NA-bd_OB-fold"/>
</dbReference>
<evidence type="ECO:0000313" key="12">
    <source>
        <dbReference type="EMBL" id="MBO8432873.1"/>
    </source>
</evidence>
<comment type="subcellular location">
    <subcellularLocation>
        <location evidence="8">Cytoplasm</location>
    </subcellularLocation>
</comment>
<feature type="domain" description="Radical SAM core" evidence="11">
    <location>
        <begin position="130"/>
        <end position="360"/>
    </location>
</feature>
<dbReference type="Pfam" id="PF04055">
    <property type="entry name" value="Radical_SAM"/>
    <property type="match status" value="1"/>
</dbReference>
<dbReference type="InterPro" id="IPR038135">
    <property type="entry name" value="Methylthiotransferase_N_sf"/>
</dbReference>
<dbReference type="InterPro" id="IPR005840">
    <property type="entry name" value="Ribosomal_uS12_MeSTrfase_RimO"/>
</dbReference>
<dbReference type="GO" id="GO:0005840">
    <property type="term" value="C:ribosome"/>
    <property type="evidence" value="ECO:0007669"/>
    <property type="project" value="UniProtKB-KW"/>
</dbReference>
<dbReference type="EMBL" id="JADIMZ010000094">
    <property type="protein sequence ID" value="MBO8432873.1"/>
    <property type="molecule type" value="Genomic_DNA"/>
</dbReference>
<evidence type="ECO:0000256" key="3">
    <source>
        <dbReference type="ARBA" id="ARBA00022679"/>
    </source>
</evidence>
<dbReference type="InterPro" id="IPR023404">
    <property type="entry name" value="rSAM_horseshoe"/>
</dbReference>
<keyword evidence="2 8" id="KW-0963">Cytoplasm</keyword>
<evidence type="ECO:0000256" key="2">
    <source>
        <dbReference type="ARBA" id="ARBA00022490"/>
    </source>
</evidence>
<keyword evidence="1 8" id="KW-0004">4Fe-4S</keyword>
<keyword evidence="7 8" id="KW-0411">Iron-sulfur</keyword>
<accession>A0A9D9DST2</accession>
<evidence type="ECO:0000256" key="7">
    <source>
        <dbReference type="ARBA" id="ARBA00023014"/>
    </source>
</evidence>
<dbReference type="GO" id="GO:0051539">
    <property type="term" value="F:4 iron, 4 sulfur cluster binding"/>
    <property type="evidence" value="ECO:0007669"/>
    <property type="project" value="UniProtKB-UniRule"/>
</dbReference>
<keyword evidence="5 8" id="KW-0479">Metal-binding</keyword>
<protein>
    <recommendedName>
        <fullName evidence="8">Ribosomal protein uS12 methylthiotransferase RimO</fullName>
        <shortName evidence="8">uS12 MTTase</shortName>
        <shortName evidence="8">uS12 methylthiotransferase</shortName>
        <ecNumber evidence="8">2.8.4.4</ecNumber>
    </recommendedName>
    <alternativeName>
        <fullName evidence="8">Ribosomal protein uS12 (aspartate-C(3))-methylthiotransferase</fullName>
    </alternativeName>
    <alternativeName>
        <fullName evidence="8">Ribosome maturation factor RimO</fullName>
    </alternativeName>
</protein>
<sequence length="430" mass="48514">MPSLKIISLGCSKNTVDSEVVAGNVKAAGWTILREESPRAADVTLINTCGFILDAKQESIDTVLAEVARKNRRKRGKVYVMGCLVQRYGKELEKEIPGVDVWRGVNDLNAVVDAILQAPVEADATVRKLSTPKHYAYLKVSEGCNRQCAFCAIPLIRGKQKSRLKEEILKEARKLAVQGVKEVILVAQDLCNYGTDLYGRKEIASLVKELCRIEEFHWVRLQYLYPHAFPSDLLQVMATEPKVCKYVDIPLQHIDTAVLQSMLRSTTREQTESLLAEFRRLLPGAAFRTTLITGFPTEGEAEFEELKRFVRDFRFDRLGVFPYSLEEGTPAYGLGDPVPAEKKESRAQEIMDLQEDISFRLNQEKVGKVYEVLIDREEGEFYVGRTEYDSPEVDNEVLVRVDSADLQPGGFYQVKITAAEAFDLYGEVLE</sequence>
<keyword evidence="12" id="KW-0687">Ribonucleoprotein</keyword>
<dbReference type="Gene3D" id="3.40.50.12160">
    <property type="entry name" value="Methylthiotransferase, N-terminal domain"/>
    <property type="match status" value="1"/>
</dbReference>
<keyword evidence="12" id="KW-0689">Ribosomal protein</keyword>
<dbReference type="Gene3D" id="2.40.50.140">
    <property type="entry name" value="Nucleic acid-binding proteins"/>
    <property type="match status" value="1"/>
</dbReference>
<dbReference type="InterPro" id="IPR058240">
    <property type="entry name" value="rSAM_sf"/>
</dbReference>
<dbReference type="PROSITE" id="PS51449">
    <property type="entry name" value="MTTASE_N"/>
    <property type="match status" value="1"/>
</dbReference>
<keyword evidence="6 8" id="KW-0408">Iron</keyword>
<feature type="binding site" evidence="8">
    <location>
        <position position="151"/>
    </location>
    <ligand>
        <name>[4Fe-4S] cluster</name>
        <dbReference type="ChEBI" id="CHEBI:49883"/>
        <label>2</label>
        <note>4Fe-4S-S-AdoMet</note>
    </ligand>
</feature>
<comment type="catalytic activity">
    <reaction evidence="8">
        <text>L-aspartate(89)-[ribosomal protein uS12]-hydrogen + (sulfur carrier)-SH + AH2 + 2 S-adenosyl-L-methionine = 3-methylsulfanyl-L-aspartate(89)-[ribosomal protein uS12]-hydrogen + (sulfur carrier)-H + 5'-deoxyadenosine + L-methionine + A + S-adenosyl-L-homocysteine + 2 H(+)</text>
        <dbReference type="Rhea" id="RHEA:37087"/>
        <dbReference type="Rhea" id="RHEA-COMP:10460"/>
        <dbReference type="Rhea" id="RHEA-COMP:10461"/>
        <dbReference type="Rhea" id="RHEA-COMP:14737"/>
        <dbReference type="Rhea" id="RHEA-COMP:14739"/>
        <dbReference type="ChEBI" id="CHEBI:13193"/>
        <dbReference type="ChEBI" id="CHEBI:15378"/>
        <dbReference type="ChEBI" id="CHEBI:17319"/>
        <dbReference type="ChEBI" id="CHEBI:17499"/>
        <dbReference type="ChEBI" id="CHEBI:29917"/>
        <dbReference type="ChEBI" id="CHEBI:29961"/>
        <dbReference type="ChEBI" id="CHEBI:57844"/>
        <dbReference type="ChEBI" id="CHEBI:57856"/>
        <dbReference type="ChEBI" id="CHEBI:59789"/>
        <dbReference type="ChEBI" id="CHEBI:64428"/>
        <dbReference type="ChEBI" id="CHEBI:73599"/>
        <dbReference type="EC" id="2.8.4.4"/>
    </reaction>
</comment>
<dbReference type="InterPro" id="IPR007197">
    <property type="entry name" value="rSAM"/>
</dbReference>
<evidence type="ECO:0000256" key="1">
    <source>
        <dbReference type="ARBA" id="ARBA00022485"/>
    </source>
</evidence>
<dbReference type="SMART" id="SM00729">
    <property type="entry name" value="Elp3"/>
    <property type="match status" value="1"/>
</dbReference>
<dbReference type="GO" id="GO:0035599">
    <property type="term" value="F:aspartic acid methylthiotransferase activity"/>
    <property type="evidence" value="ECO:0007669"/>
    <property type="project" value="TreeGrafter"/>
</dbReference>
<feature type="domain" description="MTTase N-terminal" evidence="10">
    <location>
        <begin position="2"/>
        <end position="120"/>
    </location>
</feature>
<dbReference type="GO" id="GO:0103039">
    <property type="term" value="F:protein methylthiotransferase activity"/>
    <property type="evidence" value="ECO:0007669"/>
    <property type="project" value="UniProtKB-EC"/>
</dbReference>
<evidence type="ECO:0000259" key="11">
    <source>
        <dbReference type="PROSITE" id="PS51918"/>
    </source>
</evidence>
<dbReference type="NCBIfam" id="TIGR01125">
    <property type="entry name" value="30S ribosomal protein S12 methylthiotransferase RimO"/>
    <property type="match status" value="1"/>
</dbReference>
<feature type="domain" description="TRAM" evidence="9">
    <location>
        <begin position="363"/>
        <end position="430"/>
    </location>
</feature>
<evidence type="ECO:0000313" key="13">
    <source>
        <dbReference type="Proteomes" id="UP000823612"/>
    </source>
</evidence>
<dbReference type="SFLD" id="SFLDG01061">
    <property type="entry name" value="methylthiotransferase"/>
    <property type="match status" value="1"/>
</dbReference>
<feature type="binding site" evidence="8">
    <location>
        <position position="144"/>
    </location>
    <ligand>
        <name>[4Fe-4S] cluster</name>
        <dbReference type="ChEBI" id="CHEBI:49883"/>
        <label>2</label>
        <note>4Fe-4S-S-AdoMet</note>
    </ligand>
</feature>
<feature type="binding site" evidence="8">
    <location>
        <position position="83"/>
    </location>
    <ligand>
        <name>[4Fe-4S] cluster</name>
        <dbReference type="ChEBI" id="CHEBI:49883"/>
        <label>1</label>
    </ligand>
</feature>
<dbReference type="Pfam" id="PF18693">
    <property type="entry name" value="TRAM_2"/>
    <property type="match status" value="1"/>
</dbReference>
<dbReference type="GO" id="GO:0006400">
    <property type="term" value="P:tRNA modification"/>
    <property type="evidence" value="ECO:0007669"/>
    <property type="project" value="InterPro"/>
</dbReference>
<evidence type="ECO:0000259" key="10">
    <source>
        <dbReference type="PROSITE" id="PS51449"/>
    </source>
</evidence>
<dbReference type="SFLD" id="SFLDS00029">
    <property type="entry name" value="Radical_SAM"/>
    <property type="match status" value="1"/>
</dbReference>
<feature type="binding site" evidence="8">
    <location>
        <position position="11"/>
    </location>
    <ligand>
        <name>[4Fe-4S] cluster</name>
        <dbReference type="ChEBI" id="CHEBI:49883"/>
        <label>1</label>
    </ligand>
</feature>
<proteinExistence type="inferred from homology"/>
<organism evidence="12 13">
    <name type="scientific">Candidatus Pullibacteroides excrementavium</name>
    <dbReference type="NCBI Taxonomy" id="2840905"/>
    <lineage>
        <taxon>Bacteria</taxon>
        <taxon>Pseudomonadati</taxon>
        <taxon>Bacteroidota</taxon>
        <taxon>Bacteroidia</taxon>
        <taxon>Bacteroidales</taxon>
        <taxon>Candidatus Pullibacteroides</taxon>
    </lineage>
</organism>
<dbReference type="Gene3D" id="3.80.30.20">
    <property type="entry name" value="tm_1862 like domain"/>
    <property type="match status" value="1"/>
</dbReference>
<dbReference type="PANTHER" id="PTHR43837:SF1">
    <property type="entry name" value="RIBOSOMAL PROTEIN US12 METHYLTHIOTRANSFERASE RIMO"/>
    <property type="match status" value="1"/>
</dbReference>
<name>A0A9D9DST2_9BACT</name>
<keyword evidence="4 8" id="KW-0949">S-adenosyl-L-methionine</keyword>
<reference evidence="12" key="2">
    <citation type="journal article" date="2021" name="PeerJ">
        <title>Extensive microbial diversity within the chicken gut microbiome revealed by metagenomics and culture.</title>
        <authorList>
            <person name="Gilroy R."/>
            <person name="Ravi A."/>
            <person name="Getino M."/>
            <person name="Pursley I."/>
            <person name="Horton D.L."/>
            <person name="Alikhan N.F."/>
            <person name="Baker D."/>
            <person name="Gharbi K."/>
            <person name="Hall N."/>
            <person name="Watson M."/>
            <person name="Adriaenssens E.M."/>
            <person name="Foster-Nyarko E."/>
            <person name="Jarju S."/>
            <person name="Secka A."/>
            <person name="Antonio M."/>
            <person name="Oren A."/>
            <person name="Chaudhuri R.R."/>
            <person name="La Ragione R."/>
            <person name="Hildebrand F."/>
            <person name="Pallen M.J."/>
        </authorList>
    </citation>
    <scope>NUCLEOTIDE SEQUENCE</scope>
    <source>
        <strain evidence="12">2889</strain>
    </source>
</reference>
<dbReference type="PROSITE" id="PS50926">
    <property type="entry name" value="TRAM"/>
    <property type="match status" value="1"/>
</dbReference>
<dbReference type="InterPro" id="IPR006638">
    <property type="entry name" value="Elp3/MiaA/NifB-like_rSAM"/>
</dbReference>
<evidence type="ECO:0000256" key="6">
    <source>
        <dbReference type="ARBA" id="ARBA00023004"/>
    </source>
</evidence>